<evidence type="ECO:0000256" key="4">
    <source>
        <dbReference type="ARBA" id="ARBA00022801"/>
    </source>
</evidence>
<evidence type="ECO:0000256" key="2">
    <source>
        <dbReference type="ARBA" id="ARBA00022741"/>
    </source>
</evidence>
<name>A0A9X2Z247_9MYCO</name>
<keyword evidence="7" id="KW-0067">ATP-binding</keyword>
<comment type="caution">
    <text evidence="11">The sequence shown here is derived from an EMBL/GenBank/DDBJ whole genome shotgun (WGS) entry which is preliminary data.</text>
</comment>
<evidence type="ECO:0000256" key="1">
    <source>
        <dbReference type="ARBA" id="ARBA00022722"/>
    </source>
</evidence>
<dbReference type="Gene3D" id="3.90.320.10">
    <property type="match status" value="1"/>
</dbReference>
<keyword evidence="6" id="KW-0269">Exonuclease</keyword>
<gene>
    <name evidence="11" type="ORF">H7K45_12630</name>
</gene>
<evidence type="ECO:0000259" key="10">
    <source>
        <dbReference type="Pfam" id="PF12705"/>
    </source>
</evidence>
<protein>
    <submittedName>
        <fullName evidence="11">PD-(D/E)XK nuclease family protein</fullName>
    </submittedName>
</protein>
<dbReference type="EMBL" id="JACKVK010000008">
    <property type="protein sequence ID" value="MCV7421389.1"/>
    <property type="molecule type" value="Genomic_DNA"/>
</dbReference>
<accession>A0A9X2Z247</accession>
<dbReference type="InterPro" id="IPR038726">
    <property type="entry name" value="PDDEXK_AddAB-type"/>
</dbReference>
<evidence type="ECO:0000256" key="8">
    <source>
        <dbReference type="ARBA" id="ARBA00023125"/>
    </source>
</evidence>
<dbReference type="InterPro" id="IPR011335">
    <property type="entry name" value="Restrct_endonuc-II-like"/>
</dbReference>
<evidence type="ECO:0000313" key="11">
    <source>
        <dbReference type="EMBL" id="MCV7421389.1"/>
    </source>
</evidence>
<evidence type="ECO:0000313" key="12">
    <source>
        <dbReference type="Proteomes" id="UP001141629"/>
    </source>
</evidence>
<dbReference type="GO" id="GO:0003677">
    <property type="term" value="F:DNA binding"/>
    <property type="evidence" value="ECO:0007669"/>
    <property type="project" value="UniProtKB-KW"/>
</dbReference>
<dbReference type="GO" id="GO:0006281">
    <property type="term" value="P:DNA repair"/>
    <property type="evidence" value="ECO:0007669"/>
    <property type="project" value="UniProtKB-KW"/>
</dbReference>
<dbReference type="InterPro" id="IPR027417">
    <property type="entry name" value="P-loop_NTPase"/>
</dbReference>
<organism evidence="11 12">
    <name type="scientific">Mycobacterium yunnanensis</name>
    <dbReference type="NCBI Taxonomy" id="368477"/>
    <lineage>
        <taxon>Bacteria</taxon>
        <taxon>Bacillati</taxon>
        <taxon>Actinomycetota</taxon>
        <taxon>Actinomycetes</taxon>
        <taxon>Mycobacteriales</taxon>
        <taxon>Mycobacteriaceae</taxon>
        <taxon>Mycobacterium</taxon>
    </lineage>
</organism>
<feature type="domain" description="PD-(D/E)XK endonuclease-like" evidence="10">
    <location>
        <begin position="717"/>
        <end position="984"/>
    </location>
</feature>
<dbReference type="GO" id="GO:0004527">
    <property type="term" value="F:exonuclease activity"/>
    <property type="evidence" value="ECO:0007669"/>
    <property type="project" value="UniProtKB-KW"/>
</dbReference>
<reference evidence="11" key="1">
    <citation type="submission" date="2020-07" db="EMBL/GenBank/DDBJ databases">
        <authorList>
            <person name="Pettersson B.M.F."/>
            <person name="Behra P.R.K."/>
            <person name="Ramesh M."/>
            <person name="Das S."/>
            <person name="Dasgupta S."/>
            <person name="Kirsebom L.A."/>
        </authorList>
    </citation>
    <scope>NUCLEOTIDE SEQUENCE</scope>
    <source>
        <strain evidence="11">DSM 44838</strain>
    </source>
</reference>
<dbReference type="RefSeq" id="WP_263996164.1">
    <property type="nucleotide sequence ID" value="NZ_JACKVK010000008.1"/>
</dbReference>
<keyword evidence="2" id="KW-0547">Nucleotide-binding</keyword>
<dbReference type="SUPFAM" id="SSF52540">
    <property type="entry name" value="P-loop containing nucleoside triphosphate hydrolases"/>
    <property type="match status" value="1"/>
</dbReference>
<evidence type="ECO:0000256" key="6">
    <source>
        <dbReference type="ARBA" id="ARBA00022839"/>
    </source>
</evidence>
<dbReference type="Proteomes" id="UP001141629">
    <property type="component" value="Unassembled WGS sequence"/>
</dbReference>
<keyword evidence="9" id="KW-0234">DNA repair</keyword>
<dbReference type="AlphaFoldDB" id="A0A9X2Z247"/>
<dbReference type="GO" id="GO:0005524">
    <property type="term" value="F:ATP binding"/>
    <property type="evidence" value="ECO:0007669"/>
    <property type="project" value="UniProtKB-KW"/>
</dbReference>
<keyword evidence="4" id="KW-0378">Hydrolase</keyword>
<reference evidence="11" key="2">
    <citation type="journal article" date="2022" name="BMC Genomics">
        <title>Comparative genome analysis of mycobacteria focusing on tRNA and non-coding RNA.</title>
        <authorList>
            <person name="Behra P.R.K."/>
            <person name="Pettersson B.M.F."/>
            <person name="Ramesh M."/>
            <person name="Das S."/>
            <person name="Dasgupta S."/>
            <person name="Kirsebom L.A."/>
        </authorList>
    </citation>
    <scope>NUCLEOTIDE SEQUENCE</scope>
    <source>
        <strain evidence="11">DSM 44838</strain>
    </source>
</reference>
<keyword evidence="3" id="KW-0227">DNA damage</keyword>
<dbReference type="SUPFAM" id="SSF52980">
    <property type="entry name" value="Restriction endonuclease-like"/>
    <property type="match status" value="1"/>
</dbReference>
<evidence type="ECO:0000256" key="5">
    <source>
        <dbReference type="ARBA" id="ARBA00022806"/>
    </source>
</evidence>
<keyword evidence="5" id="KW-0347">Helicase</keyword>
<dbReference type="GO" id="GO:0006310">
    <property type="term" value="P:DNA recombination"/>
    <property type="evidence" value="ECO:0007669"/>
    <property type="project" value="TreeGrafter"/>
</dbReference>
<dbReference type="PANTHER" id="PTHR30591:SF1">
    <property type="entry name" value="RECBCD ENZYME SUBUNIT RECC"/>
    <property type="match status" value="1"/>
</dbReference>
<dbReference type="PANTHER" id="PTHR30591">
    <property type="entry name" value="RECBCD ENZYME SUBUNIT RECC"/>
    <property type="match status" value="1"/>
</dbReference>
<keyword evidence="8" id="KW-0238">DNA-binding</keyword>
<dbReference type="InterPro" id="IPR011604">
    <property type="entry name" value="PDDEXK-like_dom_sf"/>
</dbReference>
<evidence type="ECO:0000256" key="9">
    <source>
        <dbReference type="ARBA" id="ARBA00023204"/>
    </source>
</evidence>
<keyword evidence="12" id="KW-1185">Reference proteome</keyword>
<dbReference type="Gene3D" id="3.40.50.300">
    <property type="entry name" value="P-loop containing nucleotide triphosphate hydrolases"/>
    <property type="match status" value="1"/>
</dbReference>
<dbReference type="Pfam" id="PF12705">
    <property type="entry name" value="PDDEXK_1"/>
    <property type="match status" value="1"/>
</dbReference>
<dbReference type="GO" id="GO:0004386">
    <property type="term" value="F:helicase activity"/>
    <property type="evidence" value="ECO:0007669"/>
    <property type="project" value="UniProtKB-KW"/>
</dbReference>
<evidence type="ECO:0000256" key="3">
    <source>
        <dbReference type="ARBA" id="ARBA00022763"/>
    </source>
</evidence>
<evidence type="ECO:0000256" key="7">
    <source>
        <dbReference type="ARBA" id="ARBA00022840"/>
    </source>
</evidence>
<proteinExistence type="predicted"/>
<sequence length="1023" mass="111811">MGIKIYTTTTAYGRSAIDHLGVQLAALKGEDPLAPVTVVVRSNFVSVATRRALAARPGGIANVNFLTLRRLAEQIAGPSLAEGGRRPTSASLIASAIRAVLTDEPGIFAPAAAHPATEQALASAYRELRTAPDSSLDAVAACSPRAADVVRIQRTARERLMADWYDEEDLLSTASTLITSRELTQNDPVVIHLLSSFTVGEAALVKALADRRQLTVNVGITGVPDVDAATAATCELAGIILPQHDPITPPVSTHIISASDPDDEVRAVIQAIAGWIQEGVRLGSIAVLYPTADPYARLLQEQLDAAGIAFNGTPVRNIGDMLYGRTIRNLLKLSERDFRRADVLGLLSDAPILSDGDRVPSRAWERVSRAAGVVHGSDWDARLPRWAVAQRELADADFAAGLEWRAKHRRSDADRADTLSAFIVQLRRDLEGDGPAQSWTAMVAWLTVLAEKYLGSDQRRSAWPDDEVDAAHRVEEAIDRLAGLDALGSTAPSIDMFRRTLDSELSVALRRVGRPGDGVLIGHVSVAAGMALDRVAILGLSEGRFPARRLEDSLLPDAEREASGGHLQLRAHRVLDDHRDLIAAIASADRALLSYPRGDLRRSTDRPASRWLLADAARLADVDTIESGHLIDHSGEPWFTHVASFAGGLSRTRLYSSTQQLRLAAIARHASEHPLLRGDARTQVALQVILARRSSEFTRFDGNLDGVAAEIALPESISTSRLEAWAKCPRSYLFGHVLGVERVEEPERRFEIDPLTRGSIVHKILEEFILLAIDSGHALNTWTQNDHNRLHEIAALHFDRAEQEGNTGRAILWRAERIRLGNDLDRLLDSDAKRLAEGLRPIEAEMAFDDVAIDLPGGHTIWMRGSIDRVDRGADGSLAVIDYKTGSVGSYNNLSESNPHHHGRRLQLFVYSQAAQAQYPGAPEVRADYWFTRDDKHKGYPITNHVRELVTGAIDTIATGIGSGVFPAHPSDQPTWGWVDCWFCTPDGQSDQHVRREWNRKQNDPALAGYLALIDEEDSDDID</sequence>
<keyword evidence="1" id="KW-0540">Nuclease</keyword>